<protein>
    <submittedName>
        <fullName evidence="4">Flagellar biosynthesis protein FlhB</fullName>
    </submittedName>
</protein>
<organism evidence="4 5">
    <name type="scientific">Novosphingobium piscinae</name>
    <dbReference type="NCBI Taxonomy" id="1507448"/>
    <lineage>
        <taxon>Bacteria</taxon>
        <taxon>Pseudomonadati</taxon>
        <taxon>Pseudomonadota</taxon>
        <taxon>Alphaproteobacteria</taxon>
        <taxon>Sphingomonadales</taxon>
        <taxon>Sphingomonadaceae</taxon>
        <taxon>Novosphingobium</taxon>
    </lineage>
</organism>
<dbReference type="PANTHER" id="PTHR30531">
    <property type="entry name" value="FLAGELLAR BIOSYNTHETIC PROTEIN FLHB"/>
    <property type="match status" value="1"/>
</dbReference>
<dbReference type="PANTHER" id="PTHR30531:SF12">
    <property type="entry name" value="FLAGELLAR BIOSYNTHETIC PROTEIN FLHB"/>
    <property type="match status" value="1"/>
</dbReference>
<feature type="transmembrane region" description="Helical" evidence="3">
    <location>
        <begin position="74"/>
        <end position="103"/>
    </location>
</feature>
<evidence type="ECO:0000313" key="5">
    <source>
        <dbReference type="Proteomes" id="UP000551327"/>
    </source>
</evidence>
<dbReference type="Gene3D" id="3.40.1690.10">
    <property type="entry name" value="secretion proteins EscU"/>
    <property type="match status" value="1"/>
</dbReference>
<reference evidence="4 5" key="1">
    <citation type="submission" date="2020-08" db="EMBL/GenBank/DDBJ databases">
        <title>The genome sequence of type strain Novosphingobium piscinae KCTC 42194.</title>
        <authorList>
            <person name="Liu Y."/>
        </authorList>
    </citation>
    <scope>NUCLEOTIDE SEQUENCE [LARGE SCALE GENOMIC DNA]</scope>
    <source>
        <strain evidence="4 5">KCTC 42194</strain>
    </source>
</reference>
<evidence type="ECO:0000256" key="3">
    <source>
        <dbReference type="SAM" id="Phobius"/>
    </source>
</evidence>
<keyword evidence="4" id="KW-0282">Flagellum</keyword>
<proteinExistence type="inferred from homology"/>
<dbReference type="Gene3D" id="6.10.250.2080">
    <property type="match status" value="1"/>
</dbReference>
<comment type="caution">
    <text evidence="4">The sequence shown here is derived from an EMBL/GenBank/DDBJ whole genome shotgun (WGS) entry which is preliminary data.</text>
</comment>
<dbReference type="Proteomes" id="UP000551327">
    <property type="component" value="Unassembled WGS sequence"/>
</dbReference>
<dbReference type="AlphaFoldDB" id="A0A7X1G0S1"/>
<feature type="transmembrane region" description="Helical" evidence="3">
    <location>
        <begin position="182"/>
        <end position="209"/>
    </location>
</feature>
<dbReference type="GO" id="GO:0009306">
    <property type="term" value="P:protein secretion"/>
    <property type="evidence" value="ECO:0007669"/>
    <property type="project" value="InterPro"/>
</dbReference>
<dbReference type="PRINTS" id="PR00950">
    <property type="entry name" value="TYPE3IMSPROT"/>
</dbReference>
<dbReference type="EMBL" id="JACLAX010000020">
    <property type="protein sequence ID" value="MBC2670495.1"/>
    <property type="molecule type" value="Genomic_DNA"/>
</dbReference>
<keyword evidence="5" id="KW-1185">Reference proteome</keyword>
<dbReference type="Pfam" id="PF01312">
    <property type="entry name" value="Bac_export_2"/>
    <property type="match status" value="1"/>
</dbReference>
<keyword evidence="4" id="KW-0966">Cell projection</keyword>
<evidence type="ECO:0000313" key="4">
    <source>
        <dbReference type="EMBL" id="MBC2670495.1"/>
    </source>
</evidence>
<dbReference type="InterPro" id="IPR029025">
    <property type="entry name" value="T3SS_substrate_exporter_C"/>
</dbReference>
<dbReference type="GO" id="GO:0005886">
    <property type="term" value="C:plasma membrane"/>
    <property type="evidence" value="ECO:0007669"/>
    <property type="project" value="TreeGrafter"/>
</dbReference>
<keyword evidence="4" id="KW-0969">Cilium</keyword>
<accession>A0A7X1G0S1</accession>
<keyword evidence="3" id="KW-0812">Transmembrane</keyword>
<comment type="similarity">
    <text evidence="1">Belongs to the type III secretion exporter family.</text>
</comment>
<keyword evidence="3" id="KW-0472">Membrane</keyword>
<sequence length="378" mass="41141">MSESAGEKTLAPTEKRKRDAARQGDVLRSRELATAVAMLAGAAWLKLAGPWLFGLLSGTLAGGLTFGRAEVVDFAPGALMLNALIAVAPPVLVLGVMVCFASIASQLGFGEGRWLGSNLMPKGSRINPLSGLKRMFGTQGLVELGKSLAKSILLGAITYYWAREHLAGLIDLARAPLSGQLVAAWDAVMSLLFALSVGLVLIAGIDFPIQWVRRFLRLRMSLQEVKDEHKESEGSPERKAAIRQRQRQLAMGSMQKVMREAQFVLTNPTHFSVAMVYDPDRASAPIVLAKGRGEKALAMRELARELEVPLLEYPALARSVYFTTRENQVIREELYAAVAGVLGFVMALKRGETRPLPRIDVPLELRFDADGRPDPGAR</sequence>
<gene>
    <name evidence="4" type="ORF">H7F53_15190</name>
</gene>
<name>A0A7X1G0S1_9SPHN</name>
<dbReference type="SUPFAM" id="SSF160544">
    <property type="entry name" value="EscU C-terminal domain-like"/>
    <property type="match status" value="1"/>
</dbReference>
<feature type="compositionally biased region" description="Basic and acidic residues" evidence="2">
    <location>
        <begin position="13"/>
        <end position="22"/>
    </location>
</feature>
<feature type="region of interest" description="Disordered" evidence="2">
    <location>
        <begin position="1"/>
        <end position="22"/>
    </location>
</feature>
<evidence type="ECO:0000256" key="2">
    <source>
        <dbReference type="SAM" id="MobiDB-lite"/>
    </source>
</evidence>
<evidence type="ECO:0000256" key="1">
    <source>
        <dbReference type="ARBA" id="ARBA00010690"/>
    </source>
</evidence>
<dbReference type="InterPro" id="IPR006135">
    <property type="entry name" value="T3SS_substrate_exporter"/>
</dbReference>
<keyword evidence="3" id="KW-1133">Transmembrane helix</keyword>
<dbReference type="RefSeq" id="WP_185680354.1">
    <property type="nucleotide sequence ID" value="NZ_JACLAX010000020.1"/>
</dbReference>
<feature type="transmembrane region" description="Helical" evidence="3">
    <location>
        <begin position="32"/>
        <end position="54"/>
    </location>
</feature>